<organism evidence="19 20">
    <name type="scientific">Salmonella enterica subsp. enterica serovar Gaminara</name>
    <dbReference type="NCBI Taxonomy" id="913070"/>
    <lineage>
        <taxon>Bacteria</taxon>
        <taxon>Pseudomonadati</taxon>
        <taxon>Pseudomonadota</taxon>
        <taxon>Gammaproteobacteria</taxon>
        <taxon>Enterobacterales</taxon>
        <taxon>Enterobacteriaceae</taxon>
        <taxon>Salmonella</taxon>
    </lineage>
</organism>
<dbReference type="Pfam" id="PF09397">
    <property type="entry name" value="FtsK_gamma"/>
    <property type="match status" value="1"/>
</dbReference>
<feature type="region of interest" description="Disordered" evidence="16">
    <location>
        <begin position="644"/>
        <end position="878"/>
    </location>
</feature>
<feature type="compositionally biased region" description="Polar residues" evidence="16">
    <location>
        <begin position="385"/>
        <end position="395"/>
    </location>
</feature>
<dbReference type="PROSITE" id="PS50901">
    <property type="entry name" value="FTSK"/>
    <property type="match status" value="1"/>
</dbReference>
<keyword evidence="5" id="KW-0997">Cell inner membrane</keyword>
<feature type="transmembrane region" description="Helical" evidence="17">
    <location>
        <begin position="25"/>
        <end position="44"/>
    </location>
</feature>
<dbReference type="RefSeq" id="WP_116804876.1">
    <property type="nucleotide sequence ID" value="NZ_QDLV01000031.1"/>
</dbReference>
<dbReference type="Proteomes" id="UP000245551">
    <property type="component" value="Unassembled WGS sequence"/>
</dbReference>
<dbReference type="InterPro" id="IPR050206">
    <property type="entry name" value="FtsK/SpoIIIE/SftA"/>
</dbReference>
<comment type="subcellular location">
    <subcellularLocation>
        <location evidence="1">Cell inner membrane</location>
        <topology evidence="1">Multi-pass membrane protein</topology>
    </subcellularLocation>
</comment>
<dbReference type="PANTHER" id="PTHR22683:SF41">
    <property type="entry name" value="DNA TRANSLOCASE FTSK"/>
    <property type="match status" value="1"/>
</dbReference>
<dbReference type="CDD" id="cd01127">
    <property type="entry name" value="TrwB_TraG_TraD_VirD4"/>
    <property type="match status" value="1"/>
</dbReference>
<dbReference type="FunFam" id="1.10.10.10:FF:000268">
    <property type="entry name" value="DNA translocase FtsK"/>
    <property type="match status" value="1"/>
</dbReference>
<evidence type="ECO:0000256" key="14">
    <source>
        <dbReference type="ARBA" id="ARBA00023306"/>
    </source>
</evidence>
<feature type="transmembrane region" description="Helical" evidence="17">
    <location>
        <begin position="75"/>
        <end position="98"/>
    </location>
</feature>
<dbReference type="Pfam" id="PF01580">
    <property type="entry name" value="FtsK_SpoIIIE"/>
    <property type="match status" value="1"/>
</dbReference>
<evidence type="ECO:0000256" key="17">
    <source>
        <dbReference type="SAM" id="Phobius"/>
    </source>
</evidence>
<evidence type="ECO:0000259" key="18">
    <source>
        <dbReference type="PROSITE" id="PS50901"/>
    </source>
</evidence>
<feature type="region of interest" description="Disordered" evidence="16">
    <location>
        <begin position="1271"/>
        <end position="1290"/>
    </location>
</feature>
<feature type="transmembrane region" description="Helical" evidence="17">
    <location>
        <begin position="110"/>
        <end position="131"/>
    </location>
</feature>
<feature type="compositionally biased region" description="Low complexity" evidence="16">
    <location>
        <begin position="674"/>
        <end position="683"/>
    </location>
</feature>
<dbReference type="GO" id="GO:0051301">
    <property type="term" value="P:cell division"/>
    <property type="evidence" value="ECO:0007669"/>
    <property type="project" value="UniProtKB-KW"/>
</dbReference>
<evidence type="ECO:0000256" key="4">
    <source>
        <dbReference type="ARBA" id="ARBA00022475"/>
    </source>
</evidence>
<dbReference type="Gene3D" id="1.10.10.10">
    <property type="entry name" value="Winged helix-like DNA-binding domain superfamily/Winged helix DNA-binding domain"/>
    <property type="match status" value="1"/>
</dbReference>
<dbReference type="InterPro" id="IPR002543">
    <property type="entry name" value="FtsK_dom"/>
</dbReference>
<keyword evidence="8 15" id="KW-0547">Nucleotide-binding</keyword>
<dbReference type="InterPro" id="IPR036390">
    <property type="entry name" value="WH_DNA-bd_sf"/>
</dbReference>
<dbReference type="InterPro" id="IPR036388">
    <property type="entry name" value="WH-like_DNA-bd_sf"/>
</dbReference>
<feature type="compositionally biased region" description="Low complexity" evidence="16">
    <location>
        <begin position="865"/>
        <end position="875"/>
    </location>
</feature>
<feature type="transmembrane region" description="Helical" evidence="17">
    <location>
        <begin position="137"/>
        <end position="158"/>
    </location>
</feature>
<keyword evidence="9" id="KW-0159">Chromosome partition</keyword>
<keyword evidence="12" id="KW-0238">DNA-binding</keyword>
<dbReference type="InterPro" id="IPR025199">
    <property type="entry name" value="FtsK_4TM"/>
</dbReference>
<evidence type="ECO:0000256" key="7">
    <source>
        <dbReference type="ARBA" id="ARBA00022692"/>
    </source>
</evidence>
<feature type="transmembrane region" description="Helical" evidence="17">
    <location>
        <begin position="165"/>
        <end position="184"/>
    </location>
</feature>
<feature type="region of interest" description="Disordered" evidence="16">
    <location>
        <begin position="612"/>
        <end position="631"/>
    </location>
</feature>
<accession>A0A2T8WWJ9</accession>
<dbReference type="Pfam" id="PF17854">
    <property type="entry name" value="FtsK_alpha"/>
    <property type="match status" value="1"/>
</dbReference>
<proteinExistence type="inferred from homology"/>
<reference evidence="19 20" key="1">
    <citation type="submission" date="2018-04" db="EMBL/GenBank/DDBJ databases">
        <title>Serotype diversity and antimicrobial resistance among Salmonella enterica isolated from patients at an equine referral hospital.</title>
        <authorList>
            <person name="Leon I.M."/>
            <person name="Lawhon S.D."/>
            <person name="Norman K.N."/>
            <person name="Threadgill D.S."/>
            <person name="Ohta N."/>
            <person name="Vinasco J."/>
            <person name="Scott H.M."/>
        </authorList>
    </citation>
    <scope>NUCLEOTIDE SEQUENCE [LARGE SCALE GENOMIC DNA]</scope>
    <source>
        <strain evidence="19 20">230</strain>
    </source>
</reference>
<evidence type="ECO:0000256" key="3">
    <source>
        <dbReference type="ARBA" id="ARBA00020887"/>
    </source>
</evidence>
<feature type="region of interest" description="Disordered" evidence="16">
    <location>
        <begin position="566"/>
        <end position="598"/>
    </location>
</feature>
<comment type="similarity">
    <text evidence="2">Belongs to the FtsK/SpoIIIE/SftA family.</text>
</comment>
<keyword evidence="14" id="KW-0131">Cell cycle</keyword>
<feature type="binding site" evidence="15">
    <location>
        <begin position="1020"/>
        <end position="1027"/>
    </location>
    <ligand>
        <name>ATP</name>
        <dbReference type="ChEBI" id="CHEBI:30616"/>
    </ligand>
</feature>
<dbReference type="InterPro" id="IPR041027">
    <property type="entry name" value="FtsK_alpha"/>
</dbReference>
<keyword evidence="13 17" id="KW-0472">Membrane</keyword>
<keyword evidence="6" id="KW-0132">Cell division</keyword>
<dbReference type="PANTHER" id="PTHR22683">
    <property type="entry name" value="SPORULATION PROTEIN RELATED"/>
    <property type="match status" value="1"/>
</dbReference>
<evidence type="ECO:0000256" key="16">
    <source>
        <dbReference type="SAM" id="MobiDB-lite"/>
    </source>
</evidence>
<name>A0A2T8WWJ9_SALET</name>
<feature type="region of interest" description="Disordered" evidence="16">
    <location>
        <begin position="357"/>
        <end position="484"/>
    </location>
</feature>
<evidence type="ECO:0000313" key="20">
    <source>
        <dbReference type="Proteomes" id="UP000245551"/>
    </source>
</evidence>
<evidence type="ECO:0000256" key="11">
    <source>
        <dbReference type="ARBA" id="ARBA00022989"/>
    </source>
</evidence>
<dbReference type="Gene3D" id="3.30.980.40">
    <property type="match status" value="1"/>
</dbReference>
<dbReference type="SMART" id="SM00843">
    <property type="entry name" value="Ftsk_gamma"/>
    <property type="match status" value="1"/>
</dbReference>
<feature type="domain" description="FtsK" evidence="18">
    <location>
        <begin position="1003"/>
        <end position="1216"/>
    </location>
</feature>
<dbReference type="SUPFAM" id="SSF52540">
    <property type="entry name" value="P-loop containing nucleoside triphosphate hydrolases"/>
    <property type="match status" value="1"/>
</dbReference>
<feature type="compositionally biased region" description="Low complexity" evidence="16">
    <location>
        <begin position="402"/>
        <end position="415"/>
    </location>
</feature>
<sequence>MSQEYTEDKDVTLTKLSSGRRLLEALLILIALFAVWLMAALLSFNPSDPSWSQTAWHEPIHNLGGAPGAWLADTLFFIFGVMAYTIPVIIVGGCWFAWRHQSTDDYIDYFAVSLRLIGVLALILTSCGLAAINADDIWYFASGGVIGSLLSTTLQPLLHSSGGTIMLLCIWAAGLTLFTGWSWVSIAEKLGGWLLNILTFASNRTRRDDTWVDDEEYDDEYDEETDGVQRESRRARILRGALARRKRLAEKFSNPRGRQTDAALFSGKRMDDDEDIQYSARGVAADPDDVLFSGNRATQPEYDEYDPLLNGHSVTEPVAAAAAATAVTQTWAASADPIMQTPPMPGAEPVVAQPTVEWQPVPGPQTGEPVIAPAPEGYQPHPQYAQPQEAQSAPWQQPVPVASAPQYAATPATAAEYDSLAPQETQPQWQAPDAEQHWQPEPTHQPTPVYQPEPIAAEPSHMPPPVIEQPVATEPEPVIEETRPARPPLYYFEEVEEKRAREREQLAAWYQPIPEPVKENVPVKPTVSVAPSIPPVEAVAAAASLDAGIKSGALAAGAAAAAPAFGLATGGAPRPQVKEGIGPQLPRPNRVRVPTRRELASYGIKLPSQRIAEEKAREAERNQYETGAQLTDEEIDAMHQDELARQFAQSQQHRYGETYQHDTQQAEDDDTAAEAELARQFAASQQQRYSGEQPAGAQPFSLDDLDFSPMKVLVDEGPHEPLFTPSVMPESTPVQQPVAPQPQYQQPQQPVAPQPQYQQPQQPVAPQPQYQQPQQPIAPQPQYQQPQQPVAPQPQYQQPQQPVAPQPQYQQPQQPTAPQPQYQQPQQPVAPQPQYQQPQQPTAPQDSLIHPLLMRNGDSRPLQRPTTPLPSLDLLTPPPSEVEPVDTFALEQMARLVEARLADFRIKADVVNYSPGPVITRFELNLAPGVKAARISNLSRDLARSLSTVAVRVVEVIPGKPYVGLELPNKKRQTVYLREVLDNAKFRENPSPLTVVLGKDIAGDLVVADLAKMPHLLVAGTTGSGKSVGVNAMILSMLYKAQPEDVRFIMIDPKMLELSVYEGIPHLLTEVVTDMKDAANALRWSVNEMERRYKLMSALGVRNLAGYNEKIAEAALMGRPIPDPYWKPGDSMDVQHPVLEKLPYIVVLVDEFADLMMTVGKKVEELIARLAQKARAAGIHLVLATQRPSVDVITGLIKANIPTRIAFTVSSKIDSRTILDQGGAESLLGMGDMLYSGPNSTMPVRVHGAFVRDQEVHAVVQDWKARGRPQYVDGITSDSESEGGGGGFDGGEELDALFDQAVNFVTQKRKASISGVQRQFRIGYNRAARIIEQMEAQGIVSAQGHNGNREVLAPPPFE</sequence>
<evidence type="ECO:0000313" key="19">
    <source>
        <dbReference type="EMBL" id="PVJ42785.1"/>
    </source>
</evidence>
<dbReference type="InterPro" id="IPR027417">
    <property type="entry name" value="P-loop_NTPase"/>
</dbReference>
<feature type="compositionally biased region" description="Basic and acidic residues" evidence="16">
    <location>
        <begin position="612"/>
        <end position="623"/>
    </location>
</feature>
<dbReference type="FunFam" id="3.40.50.300:FF:000209">
    <property type="entry name" value="Cell division protein FtsK"/>
    <property type="match status" value="1"/>
</dbReference>
<evidence type="ECO:0000256" key="13">
    <source>
        <dbReference type="ARBA" id="ARBA00023136"/>
    </source>
</evidence>
<dbReference type="GO" id="GO:0005886">
    <property type="term" value="C:plasma membrane"/>
    <property type="evidence" value="ECO:0007669"/>
    <property type="project" value="UniProtKB-SubCell"/>
</dbReference>
<protein>
    <recommendedName>
        <fullName evidence="3">DNA translocase FtsK</fullName>
    </recommendedName>
</protein>
<comment type="caution">
    <text evidence="19">The sequence shown here is derived from an EMBL/GenBank/DDBJ whole genome shotgun (WGS) entry which is preliminary data.</text>
</comment>
<dbReference type="FunFam" id="3.30.980.40:FF:000001">
    <property type="entry name" value="DNA translocase FtsK"/>
    <property type="match status" value="1"/>
</dbReference>
<keyword evidence="11 17" id="KW-1133">Transmembrane helix</keyword>
<evidence type="ECO:0000256" key="6">
    <source>
        <dbReference type="ARBA" id="ARBA00022618"/>
    </source>
</evidence>
<feature type="compositionally biased region" description="Low complexity" evidence="16">
    <location>
        <begin position="733"/>
        <end position="845"/>
    </location>
</feature>
<evidence type="ECO:0000256" key="15">
    <source>
        <dbReference type="PROSITE-ProRule" id="PRU00289"/>
    </source>
</evidence>
<keyword evidence="4" id="KW-1003">Cell membrane</keyword>
<dbReference type="GO" id="GO:0003677">
    <property type="term" value="F:DNA binding"/>
    <property type="evidence" value="ECO:0007669"/>
    <property type="project" value="UniProtKB-KW"/>
</dbReference>
<evidence type="ECO:0000256" key="5">
    <source>
        <dbReference type="ARBA" id="ARBA00022519"/>
    </source>
</evidence>
<evidence type="ECO:0000256" key="1">
    <source>
        <dbReference type="ARBA" id="ARBA00004429"/>
    </source>
</evidence>
<evidence type="ECO:0000256" key="10">
    <source>
        <dbReference type="ARBA" id="ARBA00022840"/>
    </source>
</evidence>
<gene>
    <name evidence="19" type="ORF">C4855_23840</name>
</gene>
<keyword evidence="10 15" id="KW-0067">ATP-binding</keyword>
<dbReference type="GO" id="GO:0007059">
    <property type="term" value="P:chromosome segregation"/>
    <property type="evidence" value="ECO:0007669"/>
    <property type="project" value="UniProtKB-KW"/>
</dbReference>
<dbReference type="InterPro" id="IPR018541">
    <property type="entry name" value="Ftsk_gamma"/>
</dbReference>
<dbReference type="EMBL" id="QDLV01000031">
    <property type="protein sequence ID" value="PVJ42785.1"/>
    <property type="molecule type" value="Genomic_DNA"/>
</dbReference>
<evidence type="ECO:0000256" key="9">
    <source>
        <dbReference type="ARBA" id="ARBA00022829"/>
    </source>
</evidence>
<dbReference type="GO" id="GO:0071236">
    <property type="term" value="P:cellular response to antibiotic"/>
    <property type="evidence" value="ECO:0007669"/>
    <property type="project" value="UniProtKB-ARBA"/>
</dbReference>
<dbReference type="GO" id="GO:0005524">
    <property type="term" value="F:ATP binding"/>
    <property type="evidence" value="ECO:0007669"/>
    <property type="project" value="UniProtKB-UniRule"/>
</dbReference>
<dbReference type="Gene3D" id="3.40.50.300">
    <property type="entry name" value="P-loop containing nucleotide triphosphate hydrolases"/>
    <property type="match status" value="1"/>
</dbReference>
<evidence type="ECO:0000256" key="8">
    <source>
        <dbReference type="ARBA" id="ARBA00022741"/>
    </source>
</evidence>
<dbReference type="NCBIfam" id="NF007615">
    <property type="entry name" value="PRK10263.1"/>
    <property type="match status" value="1"/>
</dbReference>
<keyword evidence="7 17" id="KW-0812">Transmembrane</keyword>
<evidence type="ECO:0000256" key="12">
    <source>
        <dbReference type="ARBA" id="ARBA00023125"/>
    </source>
</evidence>
<dbReference type="SUPFAM" id="SSF46785">
    <property type="entry name" value="Winged helix' DNA-binding domain"/>
    <property type="match status" value="1"/>
</dbReference>
<evidence type="ECO:0000256" key="2">
    <source>
        <dbReference type="ARBA" id="ARBA00006474"/>
    </source>
</evidence>
<dbReference type="Pfam" id="PF13491">
    <property type="entry name" value="FtsK_4TM"/>
    <property type="match status" value="1"/>
</dbReference>